<dbReference type="RefSeq" id="WP_131599363.1">
    <property type="nucleotide sequence ID" value="NZ_CBDBYK010000015.1"/>
</dbReference>
<evidence type="ECO:0000313" key="8">
    <source>
        <dbReference type="EMBL" id="TCG10983.1"/>
    </source>
</evidence>
<dbReference type="EMBL" id="PSZO01000016">
    <property type="protein sequence ID" value="TCG10983.1"/>
    <property type="molecule type" value="Genomic_DNA"/>
</dbReference>
<dbReference type="GO" id="GO:0005524">
    <property type="term" value="F:ATP binding"/>
    <property type="evidence" value="ECO:0007669"/>
    <property type="project" value="UniProtKB-KW"/>
</dbReference>
<dbReference type="InterPro" id="IPR029056">
    <property type="entry name" value="Ribokinase-like"/>
</dbReference>
<comment type="similarity">
    <text evidence="1">Belongs to the carbohydrate kinase PfkB family.</text>
</comment>
<dbReference type="PANTHER" id="PTHR46566">
    <property type="entry name" value="1-PHOSPHOFRUCTOKINASE-RELATED"/>
    <property type="match status" value="1"/>
</dbReference>
<evidence type="ECO:0000256" key="2">
    <source>
        <dbReference type="ARBA" id="ARBA00022679"/>
    </source>
</evidence>
<evidence type="ECO:0000256" key="4">
    <source>
        <dbReference type="ARBA" id="ARBA00022777"/>
    </source>
</evidence>
<feature type="domain" description="Carbohydrate kinase PfkB" evidence="7">
    <location>
        <begin position="7"/>
        <end position="288"/>
    </location>
</feature>
<evidence type="ECO:0000256" key="6">
    <source>
        <dbReference type="PIRNR" id="PIRNR000535"/>
    </source>
</evidence>
<dbReference type="PIRSF" id="PIRSF000535">
    <property type="entry name" value="1PFK/6PFK/LacC"/>
    <property type="match status" value="1"/>
</dbReference>
<evidence type="ECO:0000256" key="1">
    <source>
        <dbReference type="ARBA" id="ARBA00010688"/>
    </source>
</evidence>
<dbReference type="OrthoDB" id="9801219at2"/>
<dbReference type="PANTHER" id="PTHR46566:SF1">
    <property type="entry name" value="1-PHOSPHOFRUCTOKINASE"/>
    <property type="match status" value="1"/>
</dbReference>
<dbReference type="GO" id="GO:0008443">
    <property type="term" value="F:phosphofructokinase activity"/>
    <property type="evidence" value="ECO:0007669"/>
    <property type="project" value="TreeGrafter"/>
</dbReference>
<dbReference type="Pfam" id="PF00294">
    <property type="entry name" value="PfkB"/>
    <property type="match status" value="1"/>
</dbReference>
<dbReference type="Gene3D" id="3.40.1190.20">
    <property type="match status" value="1"/>
</dbReference>
<evidence type="ECO:0000313" key="9">
    <source>
        <dbReference type="Proteomes" id="UP000294192"/>
    </source>
</evidence>
<evidence type="ECO:0000256" key="5">
    <source>
        <dbReference type="ARBA" id="ARBA00022840"/>
    </source>
</evidence>
<organism evidence="8 9">
    <name type="scientific">Mycoplasma marinum</name>
    <dbReference type="NCBI Taxonomy" id="1937190"/>
    <lineage>
        <taxon>Bacteria</taxon>
        <taxon>Bacillati</taxon>
        <taxon>Mycoplasmatota</taxon>
        <taxon>Mollicutes</taxon>
        <taxon>Mycoplasmataceae</taxon>
        <taxon>Mycoplasma</taxon>
    </lineage>
</organism>
<dbReference type="InterPro" id="IPR011611">
    <property type="entry name" value="PfkB_dom"/>
</dbReference>
<dbReference type="InterPro" id="IPR017583">
    <property type="entry name" value="Tagatose/fructose_Pkinase"/>
</dbReference>
<protein>
    <recommendedName>
        <fullName evidence="7">Carbohydrate kinase PfkB domain-containing protein</fullName>
    </recommendedName>
</protein>
<reference evidence="8 9" key="1">
    <citation type="submission" date="2018-02" db="EMBL/GenBank/DDBJ databases">
        <title>Mycoplasma marinum and Mycoplasma todarodis sp. nov., moderately halophilic and psychrotolerant mycoplasmas isolated from cephalopods.</title>
        <authorList>
            <person name="Viver T."/>
        </authorList>
    </citation>
    <scope>NUCLEOTIDE SEQUENCE [LARGE SCALE GENOMIC DNA]</scope>
    <source>
        <strain evidence="8 9">PE</strain>
    </source>
</reference>
<gene>
    <name evidence="8" type="ORF">C4B24_03410</name>
</gene>
<keyword evidence="4" id="KW-0418">Kinase</keyword>
<evidence type="ECO:0000259" key="7">
    <source>
        <dbReference type="Pfam" id="PF00294"/>
    </source>
</evidence>
<dbReference type="Proteomes" id="UP000294192">
    <property type="component" value="Unassembled WGS sequence"/>
</dbReference>
<dbReference type="NCBIfam" id="TIGR03168">
    <property type="entry name" value="1-PFK"/>
    <property type="match status" value="1"/>
</dbReference>
<dbReference type="AlphaFoldDB" id="A0A4R0XK19"/>
<comment type="caution">
    <text evidence="8">The sequence shown here is derived from an EMBL/GenBank/DDBJ whole genome shotgun (WGS) entry which is preliminary data.</text>
</comment>
<sequence>MHYTLTLNPAVDYFMNFQDEISNHQKTDSFELMPGGKGINASIILNNLGIENKTIFLAGGMIGKQLEVLVKSKGVGYIKVDSGVNTRINVKASFEDTYEMNVSGEPIKFEQVKSELFGILDTMDKQDTLLVMGSLPNGFTFKDLETIIQRAFNNEVKLVFDLSKDHLTKLTKYRPEVIKPNRKELEELFNCSIKTKEESFKYAEKLIKSGAKRVLVSFDKSGSIYIDENKNKRIINGVTIQEVNGSGAGDSMISAFVAGISQEFSVNEALKLASAAGTATASVAGIATKKEIMDYKNKILIKER</sequence>
<name>A0A4R0XK19_9MOLU</name>
<dbReference type="SUPFAM" id="SSF53613">
    <property type="entry name" value="Ribokinase-like"/>
    <property type="match status" value="1"/>
</dbReference>
<dbReference type="GO" id="GO:0005829">
    <property type="term" value="C:cytosol"/>
    <property type="evidence" value="ECO:0007669"/>
    <property type="project" value="TreeGrafter"/>
</dbReference>
<keyword evidence="3" id="KW-0547">Nucleotide-binding</keyword>
<keyword evidence="9" id="KW-1185">Reference proteome</keyword>
<proteinExistence type="inferred from homology"/>
<keyword evidence="2 6" id="KW-0808">Transferase</keyword>
<accession>A0A4R0XK19</accession>
<keyword evidence="5" id="KW-0067">ATP-binding</keyword>
<evidence type="ECO:0000256" key="3">
    <source>
        <dbReference type="ARBA" id="ARBA00022741"/>
    </source>
</evidence>